<organism evidence="2 3">
    <name type="scientific">Plesiomonas shigelloides</name>
    <name type="common">Aeromonas shigelloides</name>
    <dbReference type="NCBI Taxonomy" id="703"/>
    <lineage>
        <taxon>Bacteria</taxon>
        <taxon>Pseudomonadati</taxon>
        <taxon>Pseudomonadota</taxon>
        <taxon>Gammaproteobacteria</taxon>
        <taxon>Enterobacterales</taxon>
        <taxon>Enterobacteriaceae</taxon>
        <taxon>Plesiomonas</taxon>
    </lineage>
</organism>
<name>A0A8I1W522_PLESH</name>
<dbReference type="EMBL" id="JAFNAA010000004">
    <property type="protein sequence ID" value="MBO1107613.1"/>
    <property type="molecule type" value="Genomic_DNA"/>
</dbReference>
<evidence type="ECO:0000259" key="1">
    <source>
        <dbReference type="Pfam" id="PF01636"/>
    </source>
</evidence>
<protein>
    <submittedName>
        <fullName evidence="2">Phosphotransferase</fullName>
    </submittedName>
</protein>
<evidence type="ECO:0000313" key="3">
    <source>
        <dbReference type="Proteomes" id="UP000664658"/>
    </source>
</evidence>
<dbReference type="AlphaFoldDB" id="A0A8I1W522"/>
<gene>
    <name evidence="2" type="ORF">J2R62_05120</name>
</gene>
<evidence type="ECO:0000313" key="2">
    <source>
        <dbReference type="EMBL" id="MBO1107613.1"/>
    </source>
</evidence>
<dbReference type="RefSeq" id="WP_207541760.1">
    <property type="nucleotide sequence ID" value="NZ_JAFNAA010000004.1"/>
</dbReference>
<keyword evidence="2" id="KW-0808">Transferase</keyword>
<feature type="domain" description="Aminoglycoside phosphotransferase" evidence="1">
    <location>
        <begin position="39"/>
        <end position="234"/>
    </location>
</feature>
<accession>A0A8I1W522</accession>
<dbReference type="SUPFAM" id="SSF56112">
    <property type="entry name" value="Protein kinase-like (PK-like)"/>
    <property type="match status" value="1"/>
</dbReference>
<dbReference type="InterPro" id="IPR011009">
    <property type="entry name" value="Kinase-like_dom_sf"/>
</dbReference>
<reference evidence="2" key="1">
    <citation type="submission" date="2021-03" db="EMBL/GenBank/DDBJ databases">
        <title>Plesiomonas shigelloides zfcc0051, isolated from zebrafish feces.</title>
        <authorList>
            <person name="Vanderhoek Z."/>
            <person name="Gaulke C."/>
        </authorList>
    </citation>
    <scope>NUCLEOTIDE SEQUENCE</scope>
    <source>
        <strain evidence="2">Zfcc0051</strain>
    </source>
</reference>
<sequence>MNDAQDSLVHELKLLPCWPAPVQAIRPLTGLSGGSLLIELCDGRRYVARSQNAQLQMQAVSRERERQVLCAIGEQVARSDFLPQVLFYNARWLVVSWLEGSPWPHTLADDACAQRHLVTLMRCFHPVDSELQLDIPSRLQFYRQQLSAEKQPEVLFSLCTRFASLRSPSWWFPVLAHHDIHPGNLVSDGATLALIDWEYAARSPLACELILLFEANGFNRAQRQQFCRYYAEAVYPTETVYAADSECVGSSATALEDWLHRLQQDIVSWQPWCEMLMAMWSAIRFEQTDDAQYAVWRDNYLKAAEQSLGKRE</sequence>
<dbReference type="Pfam" id="PF01636">
    <property type="entry name" value="APH"/>
    <property type="match status" value="1"/>
</dbReference>
<dbReference type="InterPro" id="IPR002575">
    <property type="entry name" value="Aminoglycoside_PTrfase"/>
</dbReference>
<dbReference type="Proteomes" id="UP000664658">
    <property type="component" value="Unassembled WGS sequence"/>
</dbReference>
<comment type="caution">
    <text evidence="2">The sequence shown here is derived from an EMBL/GenBank/DDBJ whole genome shotgun (WGS) entry which is preliminary data.</text>
</comment>
<dbReference type="GO" id="GO:0016740">
    <property type="term" value="F:transferase activity"/>
    <property type="evidence" value="ECO:0007669"/>
    <property type="project" value="UniProtKB-KW"/>
</dbReference>
<dbReference type="Gene3D" id="3.90.1200.10">
    <property type="match status" value="1"/>
</dbReference>
<proteinExistence type="predicted"/>